<reference evidence="3 4" key="1">
    <citation type="submission" date="2019-12" db="EMBL/GenBank/DDBJ databases">
        <authorList>
            <person name="Dong K."/>
        </authorList>
    </citation>
    <scope>NUCLEOTIDE SEQUENCE [LARGE SCALE GENOMIC DNA]</scope>
    <source>
        <strain evidence="3 4">JCM 31225</strain>
    </source>
</reference>
<dbReference type="OrthoDB" id="9784832at2"/>
<evidence type="ECO:0000313" key="3">
    <source>
        <dbReference type="EMBL" id="MVZ61156.1"/>
    </source>
</evidence>
<dbReference type="GO" id="GO:0016779">
    <property type="term" value="F:nucleotidyltransferase activity"/>
    <property type="evidence" value="ECO:0007669"/>
    <property type="project" value="UniProtKB-ARBA"/>
</dbReference>
<dbReference type="SUPFAM" id="SSF51161">
    <property type="entry name" value="Trimeric LpxA-like enzymes"/>
    <property type="match status" value="1"/>
</dbReference>
<dbReference type="InterPro" id="IPR023917">
    <property type="entry name" value="Bifunctiontional_GlmU_bac-type"/>
</dbReference>
<gene>
    <name evidence="3" type="ORF">GQF63_03890</name>
</gene>
<sequence>MPHSIVLYDNADWRKHLFPFTASRPVGNLRVGLCTLNEKWNKLFHCPVSYHTAEYLQLSFPLHPSPAADILILDARLLPSEMLLQALDSLKLGEVLMDGSRWLAARVDRYPDQLEKELRQLKPIQLSFSPSCIHFPEDIFRYNKEQLLADFKLLTKGRSSASLSSSNALYGDWLFVEEGAQLEGVSLNSLKGPIYIGKNAQLEEGSFLKGYVGIGANARVKTGARLYENVSIGPGSTIAGEVNNTVMWGNSAKGHEGYLGCAVIGEGCNLGAGSSNSNLKNNWKAVMLYDYKEENLRDTGLLKCGLMMGDYAMAAINSSFTTGTVIGCAAQIAISNFIPKFVPDFCWLTDQQKEAYILEEFFGMLARRKQAGAADNLHDMAIFNHIFAETKEIRDRIINT</sequence>
<proteinExistence type="predicted"/>
<keyword evidence="4" id="KW-1185">Reference proteome</keyword>
<evidence type="ECO:0000256" key="1">
    <source>
        <dbReference type="ARBA" id="ARBA00022679"/>
    </source>
</evidence>
<dbReference type="Pfam" id="PF13562">
    <property type="entry name" value="NTP_transf_4"/>
    <property type="match status" value="1"/>
</dbReference>
<evidence type="ECO:0000313" key="4">
    <source>
        <dbReference type="Proteomes" id="UP000435036"/>
    </source>
</evidence>
<dbReference type="RefSeq" id="WP_160367796.1">
    <property type="nucleotide sequence ID" value="NZ_WSQA01000002.1"/>
</dbReference>
<comment type="caution">
    <text evidence="3">The sequence shown here is derived from an EMBL/GenBank/DDBJ whole genome shotgun (WGS) entry which is preliminary data.</text>
</comment>
<organism evidence="3 4">
    <name type="scientific">Sphingobacterium humi</name>
    <dbReference type="NCBI Taxonomy" id="1796905"/>
    <lineage>
        <taxon>Bacteria</taxon>
        <taxon>Pseudomonadati</taxon>
        <taxon>Bacteroidota</taxon>
        <taxon>Sphingobacteriia</taxon>
        <taxon>Sphingobacteriales</taxon>
        <taxon>Sphingobacteriaceae</taxon>
        <taxon>Sphingobacterium</taxon>
    </lineage>
</organism>
<dbReference type="GO" id="GO:0016746">
    <property type="term" value="F:acyltransferase activity"/>
    <property type="evidence" value="ECO:0007669"/>
    <property type="project" value="UniProtKB-KW"/>
</dbReference>
<keyword evidence="1 3" id="KW-0808">Transferase</keyword>
<dbReference type="PANTHER" id="PTHR43584">
    <property type="entry name" value="NUCLEOTIDYL TRANSFERASE"/>
    <property type="match status" value="1"/>
</dbReference>
<dbReference type="EMBL" id="WSQA01000002">
    <property type="protein sequence ID" value="MVZ61156.1"/>
    <property type="molecule type" value="Genomic_DNA"/>
</dbReference>
<keyword evidence="2" id="KW-0012">Acyltransferase</keyword>
<evidence type="ECO:0000256" key="2">
    <source>
        <dbReference type="ARBA" id="ARBA00023315"/>
    </source>
</evidence>
<accession>A0A6N8KVP1</accession>
<dbReference type="Proteomes" id="UP000435036">
    <property type="component" value="Unassembled WGS sequence"/>
</dbReference>
<dbReference type="AlphaFoldDB" id="A0A6N8KVP1"/>
<name>A0A6N8KVP1_9SPHI</name>
<dbReference type="InterPro" id="IPR050065">
    <property type="entry name" value="GlmU-like"/>
</dbReference>
<dbReference type="NCBIfam" id="TIGR03991">
    <property type="entry name" value="alt_bact_glmU"/>
    <property type="match status" value="1"/>
</dbReference>
<dbReference type="InterPro" id="IPR011004">
    <property type="entry name" value="Trimer_LpxA-like_sf"/>
</dbReference>
<dbReference type="Gene3D" id="2.160.10.10">
    <property type="entry name" value="Hexapeptide repeat proteins"/>
    <property type="match status" value="1"/>
</dbReference>
<protein>
    <submittedName>
        <fullName evidence="3">Transferase</fullName>
    </submittedName>
</protein>
<dbReference type="PANTHER" id="PTHR43584:SF8">
    <property type="entry name" value="N-ACETYLMURAMATE ALPHA-1-PHOSPHATE URIDYLYLTRANSFERASE"/>
    <property type="match status" value="1"/>
</dbReference>